<evidence type="ECO:0000256" key="1">
    <source>
        <dbReference type="SAM" id="Phobius"/>
    </source>
</evidence>
<name>A0A327WJ79_LARAB</name>
<sequence>MGTFLYTYGLFAITGYFTSIYPIYLGIFGLSIYSLVFGLSSFKSMTGQLNLLPGRLRRFIAIFLSVICFLFVFLWISVLFPLSSSHSRPDTYAVFILDLCVVLPGLAITAFLLFRSIPFGDLLAGVFLIKVVTLILPVAIGEIILLPHHRLADYGMASIYGVIVVLSLFLSVIYLWKLRIGTPYS</sequence>
<feature type="transmembrane region" description="Helical" evidence="1">
    <location>
        <begin position="157"/>
        <end position="176"/>
    </location>
</feature>
<feature type="transmembrane region" description="Helical" evidence="1">
    <location>
        <begin position="126"/>
        <end position="145"/>
    </location>
</feature>
<accession>A0A327WJ79</accession>
<feature type="transmembrane region" description="Helical" evidence="1">
    <location>
        <begin position="20"/>
        <end position="39"/>
    </location>
</feature>
<evidence type="ECO:0000313" key="3">
    <source>
        <dbReference type="Proteomes" id="UP000248790"/>
    </source>
</evidence>
<dbReference type="AlphaFoldDB" id="A0A327WJ79"/>
<feature type="transmembrane region" description="Helical" evidence="1">
    <location>
        <begin position="92"/>
        <end position="114"/>
    </location>
</feature>
<feature type="transmembrane region" description="Helical" evidence="1">
    <location>
        <begin position="59"/>
        <end position="80"/>
    </location>
</feature>
<keyword evidence="1" id="KW-0812">Transmembrane</keyword>
<keyword evidence="1" id="KW-1133">Transmembrane helix</keyword>
<keyword evidence="1" id="KW-0472">Membrane</keyword>
<reference evidence="2 3" key="1">
    <citation type="submission" date="2018-06" db="EMBL/GenBank/DDBJ databases">
        <title>Genomic Encyclopedia of Archaeal and Bacterial Type Strains, Phase II (KMG-II): from individual species to whole genera.</title>
        <authorList>
            <person name="Goeker M."/>
        </authorList>
    </citation>
    <scope>NUCLEOTIDE SEQUENCE [LARGE SCALE GENOMIC DNA]</scope>
    <source>
        <strain evidence="2 3">DSM 21851</strain>
    </source>
</reference>
<organism evidence="2 3">
    <name type="scientific">Larkinella arboricola</name>
    <dbReference type="NCBI Taxonomy" id="643671"/>
    <lineage>
        <taxon>Bacteria</taxon>
        <taxon>Pseudomonadati</taxon>
        <taxon>Bacteroidota</taxon>
        <taxon>Cytophagia</taxon>
        <taxon>Cytophagales</taxon>
        <taxon>Spirosomataceae</taxon>
        <taxon>Larkinella</taxon>
    </lineage>
</organism>
<comment type="caution">
    <text evidence="2">The sequence shown here is derived from an EMBL/GenBank/DDBJ whole genome shotgun (WGS) entry which is preliminary data.</text>
</comment>
<proteinExistence type="predicted"/>
<protein>
    <submittedName>
        <fullName evidence="2">Uncharacterized protein</fullName>
    </submittedName>
</protein>
<dbReference type="Proteomes" id="UP000248790">
    <property type="component" value="Unassembled WGS sequence"/>
</dbReference>
<keyword evidence="3" id="KW-1185">Reference proteome</keyword>
<evidence type="ECO:0000313" key="2">
    <source>
        <dbReference type="EMBL" id="RAJ89899.1"/>
    </source>
</evidence>
<dbReference type="EMBL" id="QLMC01000019">
    <property type="protein sequence ID" value="RAJ89899.1"/>
    <property type="molecule type" value="Genomic_DNA"/>
</dbReference>
<gene>
    <name evidence="2" type="ORF">LX87_05633</name>
</gene>